<dbReference type="Gramene" id="Bra014431.1">
    <property type="protein sequence ID" value="Bra014431.1-P"/>
    <property type="gene ID" value="Bra014431"/>
</dbReference>
<protein>
    <recommendedName>
        <fullName evidence="4">MO25-like protein</fullName>
    </recommendedName>
</protein>
<dbReference type="OMA" id="ICTKPET"/>
<evidence type="ECO:0000313" key="3">
    <source>
        <dbReference type="Proteomes" id="UP000011750"/>
    </source>
</evidence>
<reference evidence="2" key="3">
    <citation type="submission" date="2023-03" db="UniProtKB">
        <authorList>
            <consortium name="EnsemblPlants"/>
        </authorList>
    </citation>
    <scope>IDENTIFICATION</scope>
    <source>
        <strain evidence="2">cv. Chiifu-401-42</strain>
    </source>
</reference>
<dbReference type="AlphaFoldDB" id="M4DD63"/>
<dbReference type="Proteomes" id="UP000011750">
    <property type="component" value="Chromosome A04"/>
</dbReference>
<organism evidence="2 3">
    <name type="scientific">Brassica campestris</name>
    <name type="common">Field mustard</name>
    <dbReference type="NCBI Taxonomy" id="3711"/>
    <lineage>
        <taxon>Eukaryota</taxon>
        <taxon>Viridiplantae</taxon>
        <taxon>Streptophyta</taxon>
        <taxon>Embryophyta</taxon>
        <taxon>Tracheophyta</taxon>
        <taxon>Spermatophyta</taxon>
        <taxon>Magnoliopsida</taxon>
        <taxon>eudicotyledons</taxon>
        <taxon>Gunneridae</taxon>
        <taxon>Pentapetalae</taxon>
        <taxon>rosids</taxon>
        <taxon>malvids</taxon>
        <taxon>Brassicales</taxon>
        <taxon>Brassicaceae</taxon>
        <taxon>Brassiceae</taxon>
        <taxon>Brassica</taxon>
    </lineage>
</organism>
<keyword evidence="3" id="KW-1185">Reference proteome</keyword>
<dbReference type="InterPro" id="IPR016024">
    <property type="entry name" value="ARM-type_fold"/>
</dbReference>
<proteinExistence type="inferred from homology"/>
<name>M4DD63_BRACM</name>
<evidence type="ECO:0000256" key="1">
    <source>
        <dbReference type="ARBA" id="ARBA00011012"/>
    </source>
</evidence>
<dbReference type="PANTHER" id="PTHR10182">
    <property type="entry name" value="CALCIUM-BINDING PROTEIN 39-RELATED"/>
    <property type="match status" value="1"/>
</dbReference>
<sequence length="138" mass="15632">MKGLFKSKPRTPSDLGRQTRDLFLYISLPDSKVVMAELSRNIRDMKSILYGNSEAEPVAEACAQLTQEFFREDTLRLLITCLPKLNLETRKDATQVVANLQRQQVNSKLIASDYLEANLDLMDVLIEGFENTNLALIP</sequence>
<dbReference type="eggNOG" id="KOG1566">
    <property type="taxonomic scope" value="Eukaryota"/>
</dbReference>
<dbReference type="SUPFAM" id="SSF48371">
    <property type="entry name" value="ARM repeat"/>
    <property type="match status" value="1"/>
</dbReference>
<dbReference type="EnsemblPlants" id="Bra014431.1">
    <property type="protein sequence ID" value="Bra014431.1-P"/>
    <property type="gene ID" value="Bra014431"/>
</dbReference>
<reference evidence="2 3" key="2">
    <citation type="journal article" date="2018" name="Hortic Res">
        <title>Improved Brassica rapa reference genome by single-molecule sequencing and chromosome conformation capture technologies.</title>
        <authorList>
            <person name="Zhang L."/>
            <person name="Cai X."/>
            <person name="Wu J."/>
            <person name="Liu M."/>
            <person name="Grob S."/>
            <person name="Cheng F."/>
            <person name="Liang J."/>
            <person name="Cai C."/>
            <person name="Liu Z."/>
            <person name="Liu B."/>
            <person name="Wang F."/>
            <person name="Li S."/>
            <person name="Liu F."/>
            <person name="Li X."/>
            <person name="Cheng L."/>
            <person name="Yang W."/>
            <person name="Li M.H."/>
            <person name="Grossniklaus U."/>
            <person name="Zheng H."/>
            <person name="Wang X."/>
        </authorList>
    </citation>
    <scope>NUCLEOTIDE SEQUENCE [LARGE SCALE GENOMIC DNA]</scope>
    <source>
        <strain evidence="2 3">cv. Chiifu-401-42</strain>
    </source>
</reference>
<accession>M4DD63</accession>
<comment type="similarity">
    <text evidence="1">Belongs to the Mo25 family.</text>
</comment>
<dbReference type="Pfam" id="PF08569">
    <property type="entry name" value="Mo25"/>
    <property type="match status" value="1"/>
</dbReference>
<dbReference type="Gene3D" id="1.25.10.10">
    <property type="entry name" value="Leucine-rich Repeat Variant"/>
    <property type="match status" value="1"/>
</dbReference>
<evidence type="ECO:0008006" key="4">
    <source>
        <dbReference type="Google" id="ProtNLM"/>
    </source>
</evidence>
<dbReference type="InterPro" id="IPR013878">
    <property type="entry name" value="Mo25"/>
</dbReference>
<evidence type="ECO:0000313" key="2">
    <source>
        <dbReference type="EnsemblPlants" id="Bra014431.1-P"/>
    </source>
</evidence>
<dbReference type="InParanoid" id="M4DD63"/>
<reference evidence="2 3" key="1">
    <citation type="journal article" date="2011" name="Nat. Genet.">
        <title>The genome of the mesopolyploid crop species Brassica rapa.</title>
        <authorList>
            <consortium name="Brassica rapa Genome Sequencing Project Consortium"/>
            <person name="Wang X."/>
            <person name="Wang H."/>
            <person name="Wang J."/>
            <person name="Sun R."/>
            <person name="Wu J."/>
            <person name="Liu S."/>
            <person name="Bai Y."/>
            <person name="Mun J.H."/>
            <person name="Bancroft I."/>
            <person name="Cheng F."/>
            <person name="Huang S."/>
            <person name="Li X."/>
            <person name="Hua W."/>
            <person name="Wang J."/>
            <person name="Wang X."/>
            <person name="Freeling M."/>
            <person name="Pires J.C."/>
            <person name="Paterson A.H."/>
            <person name="Chalhoub B."/>
            <person name="Wang B."/>
            <person name="Hayward A."/>
            <person name="Sharpe A.G."/>
            <person name="Park B.S."/>
            <person name="Weisshaar B."/>
            <person name="Liu B."/>
            <person name="Li B."/>
            <person name="Liu B."/>
            <person name="Tong C."/>
            <person name="Song C."/>
            <person name="Duran C."/>
            <person name="Peng C."/>
            <person name="Geng C."/>
            <person name="Koh C."/>
            <person name="Lin C."/>
            <person name="Edwards D."/>
            <person name="Mu D."/>
            <person name="Shen D."/>
            <person name="Soumpourou E."/>
            <person name="Li F."/>
            <person name="Fraser F."/>
            <person name="Conant G."/>
            <person name="Lassalle G."/>
            <person name="King G.J."/>
            <person name="Bonnema G."/>
            <person name="Tang H."/>
            <person name="Wang H."/>
            <person name="Belcram H."/>
            <person name="Zhou H."/>
            <person name="Hirakawa H."/>
            <person name="Abe H."/>
            <person name="Guo H."/>
            <person name="Wang H."/>
            <person name="Jin H."/>
            <person name="Parkin I.A."/>
            <person name="Batley J."/>
            <person name="Kim J.S."/>
            <person name="Just J."/>
            <person name="Li J."/>
            <person name="Xu J."/>
            <person name="Deng J."/>
            <person name="Kim J.A."/>
            <person name="Li J."/>
            <person name="Yu J."/>
            <person name="Meng J."/>
            <person name="Wang J."/>
            <person name="Min J."/>
            <person name="Poulain J."/>
            <person name="Wang J."/>
            <person name="Hatakeyama K."/>
            <person name="Wu K."/>
            <person name="Wang L."/>
            <person name="Fang L."/>
            <person name="Trick M."/>
            <person name="Links M.G."/>
            <person name="Zhao M."/>
            <person name="Jin M."/>
            <person name="Ramchiary N."/>
            <person name="Drou N."/>
            <person name="Berkman P.J."/>
            <person name="Cai Q."/>
            <person name="Huang Q."/>
            <person name="Li R."/>
            <person name="Tabata S."/>
            <person name="Cheng S."/>
            <person name="Zhang S."/>
            <person name="Zhang S."/>
            <person name="Huang S."/>
            <person name="Sato S."/>
            <person name="Sun S."/>
            <person name="Kwon S.J."/>
            <person name="Choi S.R."/>
            <person name="Lee T.H."/>
            <person name="Fan W."/>
            <person name="Zhao X."/>
            <person name="Tan X."/>
            <person name="Xu X."/>
            <person name="Wang Y."/>
            <person name="Qiu Y."/>
            <person name="Yin Y."/>
            <person name="Li Y."/>
            <person name="Du Y."/>
            <person name="Liao Y."/>
            <person name="Lim Y."/>
            <person name="Narusaka Y."/>
            <person name="Wang Y."/>
            <person name="Wang Z."/>
            <person name="Li Z."/>
            <person name="Wang Z."/>
            <person name="Xiong Z."/>
            <person name="Zhang Z."/>
        </authorList>
    </citation>
    <scope>NUCLEOTIDE SEQUENCE [LARGE SCALE GENOMIC DNA]</scope>
    <source>
        <strain evidence="2 3">cv. Chiifu-401-42</strain>
    </source>
</reference>
<dbReference type="InterPro" id="IPR011989">
    <property type="entry name" value="ARM-like"/>
</dbReference>
<dbReference type="PANTHER" id="PTHR10182:SF12">
    <property type="entry name" value="OS07G0585100 PROTEIN"/>
    <property type="match status" value="1"/>
</dbReference>
<dbReference type="STRING" id="51351.M4DD63"/>
<dbReference type="HOGENOM" id="CLU_035755_4_1_1"/>